<dbReference type="GO" id="GO:0005829">
    <property type="term" value="C:cytosol"/>
    <property type="evidence" value="ECO:0007669"/>
    <property type="project" value="TreeGrafter"/>
</dbReference>
<dbReference type="InterPro" id="IPR058240">
    <property type="entry name" value="rSAM_sf"/>
</dbReference>
<evidence type="ECO:0000259" key="8">
    <source>
        <dbReference type="PROSITE" id="PS51332"/>
    </source>
</evidence>
<name>A0A484HGW4_9BACT</name>
<dbReference type="Pfam" id="PF02310">
    <property type="entry name" value="B12-binding"/>
    <property type="match status" value="1"/>
</dbReference>
<evidence type="ECO:0000256" key="3">
    <source>
        <dbReference type="ARBA" id="ARBA00022679"/>
    </source>
</evidence>
<dbReference type="PROSITE" id="PS51918">
    <property type="entry name" value="RADICAL_SAM"/>
    <property type="match status" value="1"/>
</dbReference>
<dbReference type="Pfam" id="PF04055">
    <property type="entry name" value="Radical_SAM"/>
    <property type="match status" value="1"/>
</dbReference>
<dbReference type="PANTHER" id="PTHR43409">
    <property type="entry name" value="ANAEROBIC MAGNESIUM-PROTOPORPHYRIN IX MONOMETHYL ESTER CYCLASE-RELATED"/>
    <property type="match status" value="1"/>
</dbReference>
<dbReference type="CDD" id="cd02068">
    <property type="entry name" value="radical_SAM_B12_BD"/>
    <property type="match status" value="1"/>
</dbReference>
<feature type="domain" description="B12-binding" evidence="8">
    <location>
        <begin position="2"/>
        <end position="139"/>
    </location>
</feature>
<reference evidence="10" key="1">
    <citation type="submission" date="2019-01" db="EMBL/GenBank/DDBJ databases">
        <authorList>
            <consortium name="Genoscope - CEA"/>
            <person name="William W."/>
        </authorList>
    </citation>
    <scope>NUCLEOTIDE SEQUENCE</scope>
    <source>
        <strain evidence="10">CR-1</strain>
    </source>
</reference>
<feature type="domain" description="Radical SAM core" evidence="9">
    <location>
        <begin position="189"/>
        <end position="410"/>
    </location>
</feature>
<evidence type="ECO:0000256" key="6">
    <source>
        <dbReference type="ARBA" id="ARBA00023004"/>
    </source>
</evidence>
<dbReference type="InterPro" id="IPR034466">
    <property type="entry name" value="Methyltransferase_Class_B"/>
</dbReference>
<evidence type="ECO:0000256" key="1">
    <source>
        <dbReference type="ARBA" id="ARBA00001966"/>
    </source>
</evidence>
<protein>
    <submittedName>
        <fullName evidence="10">B12-binding domain-containing radical SAM protein</fullName>
    </submittedName>
</protein>
<keyword evidence="7" id="KW-0411">Iron-sulfur</keyword>
<dbReference type="SFLD" id="SFLDS00029">
    <property type="entry name" value="Radical_SAM"/>
    <property type="match status" value="1"/>
</dbReference>
<dbReference type="SFLD" id="SFLDG01123">
    <property type="entry name" value="methyltransferase_(Class_B)"/>
    <property type="match status" value="1"/>
</dbReference>
<dbReference type="EMBL" id="CAACVI010000034">
    <property type="protein sequence ID" value="VEN74499.1"/>
    <property type="molecule type" value="Genomic_DNA"/>
</dbReference>
<keyword evidence="5" id="KW-0479">Metal-binding</keyword>
<evidence type="ECO:0000256" key="2">
    <source>
        <dbReference type="ARBA" id="ARBA00022603"/>
    </source>
</evidence>
<dbReference type="Gene3D" id="3.80.30.20">
    <property type="entry name" value="tm_1862 like domain"/>
    <property type="match status" value="1"/>
</dbReference>
<keyword evidence="6" id="KW-0408">Iron</keyword>
<comment type="cofactor">
    <cofactor evidence="1">
        <name>[4Fe-4S] cluster</name>
        <dbReference type="ChEBI" id="CHEBI:49883"/>
    </cofactor>
</comment>
<dbReference type="PANTHER" id="PTHR43409:SF7">
    <property type="entry name" value="BLL1977 PROTEIN"/>
    <property type="match status" value="1"/>
</dbReference>
<evidence type="ECO:0000256" key="5">
    <source>
        <dbReference type="ARBA" id="ARBA00022723"/>
    </source>
</evidence>
<evidence type="ECO:0000256" key="4">
    <source>
        <dbReference type="ARBA" id="ARBA00022691"/>
    </source>
</evidence>
<evidence type="ECO:0000259" key="9">
    <source>
        <dbReference type="PROSITE" id="PS51918"/>
    </source>
</evidence>
<dbReference type="GO" id="GO:0046872">
    <property type="term" value="F:metal ion binding"/>
    <property type="evidence" value="ECO:0007669"/>
    <property type="project" value="UniProtKB-KW"/>
</dbReference>
<dbReference type="PROSITE" id="PS51332">
    <property type="entry name" value="B12_BINDING"/>
    <property type="match status" value="1"/>
</dbReference>
<dbReference type="SMART" id="SM00729">
    <property type="entry name" value="Elp3"/>
    <property type="match status" value="1"/>
</dbReference>
<dbReference type="GO" id="GO:0031419">
    <property type="term" value="F:cobalamin binding"/>
    <property type="evidence" value="ECO:0007669"/>
    <property type="project" value="InterPro"/>
</dbReference>
<dbReference type="SFLD" id="SFLDG01082">
    <property type="entry name" value="B12-binding_domain_containing"/>
    <property type="match status" value="1"/>
</dbReference>
<dbReference type="Gene3D" id="3.40.50.280">
    <property type="entry name" value="Cobalamin-binding domain"/>
    <property type="match status" value="1"/>
</dbReference>
<dbReference type="GO" id="GO:0051539">
    <property type="term" value="F:4 iron, 4 sulfur cluster binding"/>
    <property type="evidence" value="ECO:0007669"/>
    <property type="project" value="UniProtKB-KW"/>
</dbReference>
<proteinExistence type="predicted"/>
<sequence>MKVLLIVYDNESYIHSFPIGIAYLSSVIRENNHDVVIYSQDIHHYKDEHLTSYLDQNNFDAIGIGVIAGYYQYGKLLKISEAINSSSNRPKYYILGGHGPTPDPEYFLNKTGADIVVMGEGEVVILNLFEAIENKKSFHDVLGIAFKEDHKTVINHRQPLIENIDSIPWPAYDMFDINHYRLTRSPNTTNDAFSMSILSARGCKFKCNFCYRMDEGYRPRKAGLIMQEIRYLQEEYGINHIEFMDELLMSSKERIIEICEAILKSGLKFKWYCNGRLNYARPEELKMMKRAGCVFINYGIESFDDKVLRNMNKALTTAQIENGIIATLESGISPGFNIIWGNIGESKETLMKGVDFLLKYDDCSQMRTIRPVTPYPGSPLYYYAIDNGLLEGVADFYENKHLNSDLLSVNFTDLSDDEFYLALKTANSILINNYYHKRKRMVMKQLENFYDKKDVSFRGFRQT</sequence>
<gene>
    <name evidence="10" type="ORF">EPICR_40078</name>
</gene>
<dbReference type="AlphaFoldDB" id="A0A484HGW4"/>
<dbReference type="InterPro" id="IPR051198">
    <property type="entry name" value="BchE-like"/>
</dbReference>
<dbReference type="SUPFAM" id="SSF102114">
    <property type="entry name" value="Radical SAM enzymes"/>
    <property type="match status" value="1"/>
</dbReference>
<dbReference type="InterPro" id="IPR007197">
    <property type="entry name" value="rSAM"/>
</dbReference>
<keyword evidence="4" id="KW-0949">S-adenosyl-L-methionine</keyword>
<dbReference type="GO" id="GO:0003824">
    <property type="term" value="F:catalytic activity"/>
    <property type="evidence" value="ECO:0007669"/>
    <property type="project" value="InterPro"/>
</dbReference>
<dbReference type="InterPro" id="IPR006158">
    <property type="entry name" value="Cobalamin-bd"/>
</dbReference>
<keyword evidence="3" id="KW-0808">Transferase</keyword>
<evidence type="ECO:0000256" key="7">
    <source>
        <dbReference type="ARBA" id="ARBA00023014"/>
    </source>
</evidence>
<accession>A0A484HGW4</accession>
<evidence type="ECO:0000313" key="10">
    <source>
        <dbReference type="EMBL" id="VEN74499.1"/>
    </source>
</evidence>
<keyword evidence="2" id="KW-0489">Methyltransferase</keyword>
<dbReference type="InterPro" id="IPR023404">
    <property type="entry name" value="rSAM_horseshoe"/>
</dbReference>
<organism evidence="10">
    <name type="scientific">uncultured Desulfobacteraceae bacterium</name>
    <dbReference type="NCBI Taxonomy" id="218296"/>
    <lineage>
        <taxon>Bacteria</taxon>
        <taxon>Pseudomonadati</taxon>
        <taxon>Thermodesulfobacteriota</taxon>
        <taxon>Desulfobacteria</taxon>
        <taxon>Desulfobacterales</taxon>
        <taxon>Desulfobacteraceae</taxon>
        <taxon>environmental samples</taxon>
    </lineage>
</organism>
<dbReference type="InterPro" id="IPR006638">
    <property type="entry name" value="Elp3/MiaA/NifB-like_rSAM"/>
</dbReference>
<dbReference type="CDD" id="cd01335">
    <property type="entry name" value="Radical_SAM"/>
    <property type="match status" value="1"/>
</dbReference>